<keyword evidence="3" id="KW-1185">Reference proteome</keyword>
<accession>A0ABS4TK40</accession>
<name>A0ABS4TK40_9PSEU</name>
<proteinExistence type="predicted"/>
<evidence type="ECO:0000313" key="2">
    <source>
        <dbReference type="EMBL" id="MBP2324778.1"/>
    </source>
</evidence>
<evidence type="ECO:0000313" key="3">
    <source>
        <dbReference type="Proteomes" id="UP001519332"/>
    </source>
</evidence>
<dbReference type="CDD" id="cd00093">
    <property type="entry name" value="HTH_XRE"/>
    <property type="match status" value="1"/>
</dbReference>
<dbReference type="PROSITE" id="PS50943">
    <property type="entry name" value="HTH_CROC1"/>
    <property type="match status" value="1"/>
</dbReference>
<sequence length="267" mass="30616">MAVPRTPNYHGRKLLRELKRLREQAGMTRERAGDELRMTPRKLSRIENGQLPKYHETQVMLKVYHLRPEQWPEYLTLWELARKPGWWQESGPRDCGYIGMEQQASTMTEFRLGLLPELLQTESYARTSLAHTEDSDTEAITRIRRQHRLFTTESPLRLHTLIHEPVLYQGVDREQLLQLVERADMPNVTLQVVPQSAGLHDGLTGSAILLEFDDPQEPALAFTETVLGLSQAQNEATTSAIQVLLRRLTELAMGPEDSLDMVKSLVK</sequence>
<dbReference type="Proteomes" id="UP001519332">
    <property type="component" value="Unassembled WGS sequence"/>
</dbReference>
<evidence type="ECO:0000259" key="1">
    <source>
        <dbReference type="PROSITE" id="PS50943"/>
    </source>
</evidence>
<dbReference type="Pfam" id="PF19054">
    <property type="entry name" value="DUF5753"/>
    <property type="match status" value="1"/>
</dbReference>
<dbReference type="Pfam" id="PF13560">
    <property type="entry name" value="HTH_31"/>
    <property type="match status" value="1"/>
</dbReference>
<dbReference type="EMBL" id="JAGINW010000001">
    <property type="protein sequence ID" value="MBP2324778.1"/>
    <property type="molecule type" value="Genomic_DNA"/>
</dbReference>
<gene>
    <name evidence="2" type="ORF">JOF56_005163</name>
</gene>
<organism evidence="2 3">
    <name type="scientific">Kibdelosporangium banguiense</name>
    <dbReference type="NCBI Taxonomy" id="1365924"/>
    <lineage>
        <taxon>Bacteria</taxon>
        <taxon>Bacillati</taxon>
        <taxon>Actinomycetota</taxon>
        <taxon>Actinomycetes</taxon>
        <taxon>Pseudonocardiales</taxon>
        <taxon>Pseudonocardiaceae</taxon>
        <taxon>Kibdelosporangium</taxon>
    </lineage>
</organism>
<dbReference type="RefSeq" id="WP_209642059.1">
    <property type="nucleotide sequence ID" value="NZ_JAGINW010000001.1"/>
</dbReference>
<dbReference type="InterPro" id="IPR010982">
    <property type="entry name" value="Lambda_DNA-bd_dom_sf"/>
</dbReference>
<dbReference type="InterPro" id="IPR043917">
    <property type="entry name" value="DUF5753"/>
</dbReference>
<dbReference type="SUPFAM" id="SSF47413">
    <property type="entry name" value="lambda repressor-like DNA-binding domains"/>
    <property type="match status" value="1"/>
</dbReference>
<reference evidence="2 3" key="1">
    <citation type="submission" date="2021-03" db="EMBL/GenBank/DDBJ databases">
        <title>Sequencing the genomes of 1000 actinobacteria strains.</title>
        <authorList>
            <person name="Klenk H.-P."/>
        </authorList>
    </citation>
    <scope>NUCLEOTIDE SEQUENCE [LARGE SCALE GENOMIC DNA]</scope>
    <source>
        <strain evidence="2 3">DSM 46670</strain>
    </source>
</reference>
<feature type="domain" description="HTH cro/C1-type" evidence="1">
    <location>
        <begin position="18"/>
        <end position="71"/>
    </location>
</feature>
<dbReference type="SMART" id="SM00530">
    <property type="entry name" value="HTH_XRE"/>
    <property type="match status" value="1"/>
</dbReference>
<protein>
    <submittedName>
        <fullName evidence="2">Transcriptional regulator with XRE-family HTH domain</fullName>
    </submittedName>
</protein>
<dbReference type="Gene3D" id="1.10.260.40">
    <property type="entry name" value="lambda repressor-like DNA-binding domains"/>
    <property type="match status" value="1"/>
</dbReference>
<dbReference type="InterPro" id="IPR001387">
    <property type="entry name" value="Cro/C1-type_HTH"/>
</dbReference>
<comment type="caution">
    <text evidence="2">The sequence shown here is derived from an EMBL/GenBank/DDBJ whole genome shotgun (WGS) entry which is preliminary data.</text>
</comment>